<evidence type="ECO:0000313" key="2">
    <source>
        <dbReference type="EMBL" id="KAF1996389.1"/>
    </source>
</evidence>
<gene>
    <name evidence="2" type="ORF">P154DRAFT_525658</name>
</gene>
<protein>
    <submittedName>
        <fullName evidence="2">Uncharacterized protein</fullName>
    </submittedName>
</protein>
<feature type="compositionally biased region" description="Acidic residues" evidence="1">
    <location>
        <begin position="51"/>
        <end position="61"/>
    </location>
</feature>
<accession>A0A6A5W6F5</accession>
<feature type="region of interest" description="Disordered" evidence="1">
    <location>
        <begin position="1"/>
        <end position="152"/>
    </location>
</feature>
<feature type="compositionally biased region" description="Polar residues" evidence="1">
    <location>
        <begin position="20"/>
        <end position="36"/>
    </location>
</feature>
<keyword evidence="3" id="KW-1185">Reference proteome</keyword>
<sequence length="241" mass="28465">MASRGERQRGRSRTPRPVLGQSQTTHEPPAKSSLSTEWKVVSWRPQSTFDGNDDDTCEPEEYWGHDPGYTSPSETEHSSPDYQEYIKQSSQSYAPRYKYAKPRRDTYPREPSQLDPDHSDPWPPRRTSYFTPSEDFSDRRRSTYPFTRGSDFPTSTTSDFPYKRSARTSYDMELDKEIFQVESEILRLRYYKYKRAQEDLFAMKGSMGGFYDGWYTSAYSKIADELEKERRAEFTRKWDVE</sequence>
<reference evidence="2" key="1">
    <citation type="journal article" date="2020" name="Stud. Mycol.">
        <title>101 Dothideomycetes genomes: a test case for predicting lifestyles and emergence of pathogens.</title>
        <authorList>
            <person name="Haridas S."/>
            <person name="Albert R."/>
            <person name="Binder M."/>
            <person name="Bloem J."/>
            <person name="Labutti K."/>
            <person name="Salamov A."/>
            <person name="Andreopoulos B."/>
            <person name="Baker S."/>
            <person name="Barry K."/>
            <person name="Bills G."/>
            <person name="Bluhm B."/>
            <person name="Cannon C."/>
            <person name="Castanera R."/>
            <person name="Culley D."/>
            <person name="Daum C."/>
            <person name="Ezra D."/>
            <person name="Gonzalez J."/>
            <person name="Henrissat B."/>
            <person name="Kuo A."/>
            <person name="Liang C."/>
            <person name="Lipzen A."/>
            <person name="Lutzoni F."/>
            <person name="Magnuson J."/>
            <person name="Mondo S."/>
            <person name="Nolan M."/>
            <person name="Ohm R."/>
            <person name="Pangilinan J."/>
            <person name="Park H.-J."/>
            <person name="Ramirez L."/>
            <person name="Alfaro M."/>
            <person name="Sun H."/>
            <person name="Tritt A."/>
            <person name="Yoshinaga Y."/>
            <person name="Zwiers L.-H."/>
            <person name="Turgeon B."/>
            <person name="Goodwin S."/>
            <person name="Spatafora J."/>
            <person name="Crous P."/>
            <person name="Grigoriev I."/>
        </authorList>
    </citation>
    <scope>NUCLEOTIDE SEQUENCE</scope>
    <source>
        <strain evidence="2">CBS 123094</strain>
    </source>
</reference>
<organism evidence="2 3">
    <name type="scientific">Amniculicola lignicola CBS 123094</name>
    <dbReference type="NCBI Taxonomy" id="1392246"/>
    <lineage>
        <taxon>Eukaryota</taxon>
        <taxon>Fungi</taxon>
        <taxon>Dikarya</taxon>
        <taxon>Ascomycota</taxon>
        <taxon>Pezizomycotina</taxon>
        <taxon>Dothideomycetes</taxon>
        <taxon>Pleosporomycetidae</taxon>
        <taxon>Pleosporales</taxon>
        <taxon>Amniculicolaceae</taxon>
        <taxon>Amniculicola</taxon>
    </lineage>
</organism>
<dbReference type="AlphaFoldDB" id="A0A6A5W6F5"/>
<dbReference type="Proteomes" id="UP000799779">
    <property type="component" value="Unassembled WGS sequence"/>
</dbReference>
<evidence type="ECO:0000313" key="3">
    <source>
        <dbReference type="Proteomes" id="UP000799779"/>
    </source>
</evidence>
<dbReference type="EMBL" id="ML977626">
    <property type="protein sequence ID" value="KAF1996389.1"/>
    <property type="molecule type" value="Genomic_DNA"/>
</dbReference>
<name>A0A6A5W6F5_9PLEO</name>
<proteinExistence type="predicted"/>
<evidence type="ECO:0000256" key="1">
    <source>
        <dbReference type="SAM" id="MobiDB-lite"/>
    </source>
</evidence>